<dbReference type="AlphaFoldDB" id="K9ZPW5"/>
<protein>
    <submittedName>
        <fullName evidence="2">Uncharacterized protein</fullName>
    </submittedName>
</protein>
<dbReference type="Proteomes" id="UP000010474">
    <property type="component" value="Plasmid pANACY.02"/>
</dbReference>
<evidence type="ECO:0000256" key="1">
    <source>
        <dbReference type="SAM" id="SignalP"/>
    </source>
</evidence>
<dbReference type="OrthoDB" id="486475at2"/>
<gene>
    <name evidence="2" type="ordered locus">Anacy_5917</name>
</gene>
<reference evidence="3" key="1">
    <citation type="journal article" date="2013" name="Proc. Natl. Acad. Sci. U.S.A.">
        <title>Improving the coverage of the cyanobacterial phylum using diversity-driven genome sequencing.</title>
        <authorList>
            <person name="Shih P.M."/>
            <person name="Wu D."/>
            <person name="Latifi A."/>
            <person name="Axen S.D."/>
            <person name="Fewer D.P."/>
            <person name="Talla E."/>
            <person name="Calteau A."/>
            <person name="Cai F."/>
            <person name="Tandeau de Marsac N."/>
            <person name="Rippka R."/>
            <person name="Herdman M."/>
            <person name="Sivonen K."/>
            <person name="Coursin T."/>
            <person name="Laurent T."/>
            <person name="Goodwin L."/>
            <person name="Nolan M."/>
            <person name="Davenport K.W."/>
            <person name="Han C.S."/>
            <person name="Rubin E.M."/>
            <person name="Eisen J.A."/>
            <person name="Woyke T."/>
            <person name="Gugger M."/>
            <person name="Kerfeld C.A."/>
        </authorList>
    </citation>
    <scope>NUCLEOTIDE SEQUENCE [LARGE SCALE GENOMIC DNA]</scope>
    <source>
        <strain evidence="3">ATCC 27899 / PCC 7122</strain>
    </source>
</reference>
<dbReference type="PATRIC" id="fig|272123.3.peg.6424"/>
<proteinExistence type="predicted"/>
<dbReference type="RefSeq" id="WP_015364358.1">
    <property type="nucleotide sequence ID" value="NC_020157.1"/>
</dbReference>
<keyword evidence="1" id="KW-0732">Signal</keyword>
<sequence>MKTERLLTALTLSLSLGFSIPSYAQETYIDNKCKQNPSLNEDDMFAVFYKSEFKSKRQNYWFYSGRYIDGSVIFCVSQPGFQKPRPLNELKLIQFNFIDKVTKDPRNKTAFIVVTREGNGSGVPMNEYRLNFANANKPTLTKLRTWKSQD</sequence>
<dbReference type="EMBL" id="CP003661">
    <property type="protein sequence ID" value="AFZ61206.1"/>
    <property type="molecule type" value="Genomic_DNA"/>
</dbReference>
<organism evidence="2 3">
    <name type="scientific">Anabaena cylindrica (strain ATCC 27899 / PCC 7122)</name>
    <dbReference type="NCBI Taxonomy" id="272123"/>
    <lineage>
        <taxon>Bacteria</taxon>
        <taxon>Bacillati</taxon>
        <taxon>Cyanobacteriota</taxon>
        <taxon>Cyanophyceae</taxon>
        <taxon>Nostocales</taxon>
        <taxon>Nostocaceae</taxon>
        <taxon>Anabaena</taxon>
    </lineage>
</organism>
<dbReference type="HOGENOM" id="CLU_1720246_0_0_3"/>
<feature type="chain" id="PRO_5030173430" evidence="1">
    <location>
        <begin position="25"/>
        <end position="150"/>
    </location>
</feature>
<feature type="signal peptide" evidence="1">
    <location>
        <begin position="1"/>
        <end position="24"/>
    </location>
</feature>
<geneLocation type="plasmid" evidence="2 3">
    <name>pANACY.02</name>
</geneLocation>
<name>K9ZPW5_ANACC</name>
<keyword evidence="2" id="KW-0614">Plasmid</keyword>
<evidence type="ECO:0000313" key="3">
    <source>
        <dbReference type="Proteomes" id="UP000010474"/>
    </source>
</evidence>
<keyword evidence="3" id="KW-1185">Reference proteome</keyword>
<dbReference type="KEGG" id="acy:Anacy_5917"/>
<accession>K9ZPW5</accession>
<evidence type="ECO:0000313" key="2">
    <source>
        <dbReference type="EMBL" id="AFZ61206.1"/>
    </source>
</evidence>